<proteinExistence type="predicted"/>
<feature type="compositionally biased region" description="Basic and acidic residues" evidence="5">
    <location>
        <begin position="263"/>
        <end position="275"/>
    </location>
</feature>
<evidence type="ECO:0000313" key="8">
    <source>
        <dbReference type="Ensembl" id="ENSOSIP00000005029.1"/>
    </source>
</evidence>
<feature type="region of interest" description="Disordered" evidence="5">
    <location>
        <begin position="736"/>
        <end position="766"/>
    </location>
</feature>
<feature type="region of interest" description="Disordered" evidence="5">
    <location>
        <begin position="168"/>
        <end position="194"/>
    </location>
</feature>
<dbReference type="PROSITE" id="PS51805">
    <property type="entry name" value="EPHD"/>
    <property type="match status" value="1"/>
</dbReference>
<dbReference type="InterPro" id="IPR013083">
    <property type="entry name" value="Znf_RING/FYVE/PHD"/>
</dbReference>
<feature type="region of interest" description="Disordered" evidence="5">
    <location>
        <begin position="319"/>
        <end position="621"/>
    </location>
</feature>
<feature type="compositionally biased region" description="Basic and acidic residues" evidence="5">
    <location>
        <begin position="394"/>
        <end position="412"/>
    </location>
</feature>
<dbReference type="Ensembl" id="ENSOSIT00000005373.1">
    <property type="protein sequence ID" value="ENSOSIP00000005029.1"/>
    <property type="gene ID" value="ENSOSIG00000003424.1"/>
</dbReference>
<sequence length="913" mass="98998">MTSRYVWAELHRSRGRSTSFIFPFLLFLVKMTALPPPPRAEPSETSSRIWEPRGAGGPDLDPGERSVMDQPSGCLAEVQLQGVSPSDTPPGINLTRKGEESPLGSTALDALQLVRGSSWYPNTSGPGSPFSDSSSSEPVIQSRDQSQPDEAFSQTTVTLSYMSRSHVFSRSDSTPQHSPLCSIPPIGKLSRHPRCGSESHLRITDCSQEQVEEPSDLLSQKEGLLPQVPAEHACRAGGRVTQRCLQLNGDGFAKKSVADVEKQHCHPLKDSRSLENGEPGSRLLSEGPSSPEASVTAEREETGGCEAPVFSVVVSESTDAQNPCRDFRSPLEDPISPSSTSLDGVEDVFVLPQASRSPSADSSHLENAKGGACDAWSPRISDSTTGLDSSDNDLPAHRPEPDFTVRNSENHQDPVVPHALEQEPPAPAGAGVQLETRIMSRSSPPSNISGSTLSTQDNSASCSASRHSAVSRPEFNPVPERESTSTLKRTNKGRSTNVDSTSDSELQTKARKHPQVKKAVVPLRARTVRSRRKPSSLSGLGAAVHRTVTGAPQPPSQSGVPADVTVPSLSSPPLQSESPKNQDKTKSRDPPATGKAKGARTPKRRRRKTKPSNPSSMFAPMEPEIKLRYASFKEEKKESKVDFFSPFIRVERKPSPPPLCSVINYPEEVQAQQKLQPNSRSFVSAVVPSTSCLYMGRPSIHSQHRRAFICCLCGQPANAMDLGDLHGPYYPEGLRPSTKTAASTSAVKEEEEDFSESDSSSFSRRKSVAPHTAWSVRNQLRQNMESRRRVGGATNSPAAKQAVFVAGSSESQDWFSPPIVPQEPCEYWLHEDCSVWSAGVFLVKGRVYGLEEAVKAAHETVCSGCQRSGATLGCVFKGCPNKYHYRCALESGEGSRSWLWLLPLLLNLVKIAH</sequence>
<dbReference type="GO" id="GO:0008270">
    <property type="term" value="F:zinc ion binding"/>
    <property type="evidence" value="ECO:0007669"/>
    <property type="project" value="UniProtKB-KW"/>
</dbReference>
<feature type="compositionally biased region" description="Polar residues" evidence="5">
    <location>
        <begin position="484"/>
        <end position="507"/>
    </location>
</feature>
<feature type="chain" id="PRO_5034844917" description="PHD-type domain-containing protein" evidence="6">
    <location>
        <begin position="34"/>
        <end position="913"/>
    </location>
</feature>
<accession>A0A8C7WYV6</accession>
<dbReference type="InterPro" id="IPR052440">
    <property type="entry name" value="Trans_Reg/Chrom_Remod"/>
</dbReference>
<evidence type="ECO:0000313" key="9">
    <source>
        <dbReference type="Proteomes" id="UP000694383"/>
    </source>
</evidence>
<dbReference type="PANTHER" id="PTHR14955">
    <property type="entry name" value="RETINOIC ACID INDUCED 1/TRANSCRIPTION FACTOR 20"/>
    <property type="match status" value="1"/>
</dbReference>
<evidence type="ECO:0000256" key="3">
    <source>
        <dbReference type="ARBA" id="ARBA00022771"/>
    </source>
</evidence>
<feature type="compositionally biased region" description="Polar residues" evidence="5">
    <location>
        <begin position="168"/>
        <end position="179"/>
    </location>
</feature>
<feature type="compositionally biased region" description="Basic and acidic residues" evidence="5">
    <location>
        <begin position="580"/>
        <end position="589"/>
    </location>
</feature>
<feature type="compositionally biased region" description="Low complexity" evidence="5">
    <location>
        <begin position="567"/>
        <end position="579"/>
    </location>
</feature>
<evidence type="ECO:0000256" key="4">
    <source>
        <dbReference type="ARBA" id="ARBA00022833"/>
    </source>
</evidence>
<dbReference type="GO" id="GO:0005634">
    <property type="term" value="C:nucleus"/>
    <property type="evidence" value="ECO:0007669"/>
    <property type="project" value="TreeGrafter"/>
</dbReference>
<name>A0A8C7WYV6_9TELE</name>
<dbReference type="PANTHER" id="PTHR14955:SF8">
    <property type="entry name" value="SI:CH211-165G14.1-RELATED"/>
    <property type="match status" value="1"/>
</dbReference>
<evidence type="ECO:0000256" key="2">
    <source>
        <dbReference type="ARBA" id="ARBA00022723"/>
    </source>
</evidence>
<keyword evidence="3" id="KW-0863">Zinc-finger</keyword>
<keyword evidence="4" id="KW-0862">Zinc</keyword>
<feature type="region of interest" description="Disordered" evidence="5">
    <location>
        <begin position="37"/>
        <end position="104"/>
    </location>
</feature>
<dbReference type="Proteomes" id="UP000694383">
    <property type="component" value="Unplaced"/>
</dbReference>
<feature type="compositionally biased region" description="Polar residues" evidence="5">
    <location>
        <begin position="455"/>
        <end position="468"/>
    </location>
</feature>
<feature type="compositionally biased region" description="Polar residues" evidence="5">
    <location>
        <begin position="380"/>
        <end position="389"/>
    </location>
</feature>
<evidence type="ECO:0000256" key="6">
    <source>
        <dbReference type="SAM" id="SignalP"/>
    </source>
</evidence>
<dbReference type="Gene3D" id="3.30.40.10">
    <property type="entry name" value="Zinc/RING finger domain, C3HC4 (zinc finger)"/>
    <property type="match status" value="1"/>
</dbReference>
<feature type="signal peptide" evidence="6">
    <location>
        <begin position="1"/>
        <end position="33"/>
    </location>
</feature>
<keyword evidence="2" id="KW-0479">Metal-binding</keyword>
<feature type="region of interest" description="Disordered" evidence="5">
    <location>
        <begin position="263"/>
        <end position="304"/>
    </location>
</feature>
<feature type="domain" description="PHD-type" evidence="7">
    <location>
        <begin position="801"/>
        <end position="913"/>
    </location>
</feature>
<evidence type="ECO:0000259" key="7">
    <source>
        <dbReference type="PROSITE" id="PS51805"/>
    </source>
</evidence>
<organism evidence="8 9">
    <name type="scientific">Oryzias sinensis</name>
    <name type="common">Chinese medaka</name>
    <dbReference type="NCBI Taxonomy" id="183150"/>
    <lineage>
        <taxon>Eukaryota</taxon>
        <taxon>Metazoa</taxon>
        <taxon>Chordata</taxon>
        <taxon>Craniata</taxon>
        <taxon>Vertebrata</taxon>
        <taxon>Euteleostomi</taxon>
        <taxon>Actinopterygii</taxon>
        <taxon>Neopterygii</taxon>
        <taxon>Teleostei</taxon>
        <taxon>Neoteleostei</taxon>
        <taxon>Acanthomorphata</taxon>
        <taxon>Ovalentaria</taxon>
        <taxon>Atherinomorphae</taxon>
        <taxon>Beloniformes</taxon>
        <taxon>Adrianichthyidae</taxon>
        <taxon>Oryziinae</taxon>
        <taxon>Oryzias</taxon>
    </lineage>
</organism>
<dbReference type="AlphaFoldDB" id="A0A8C7WYV6"/>
<feature type="compositionally biased region" description="Low complexity" evidence="5">
    <location>
        <begin position="124"/>
        <end position="136"/>
    </location>
</feature>
<dbReference type="GO" id="GO:0006357">
    <property type="term" value="P:regulation of transcription by RNA polymerase II"/>
    <property type="evidence" value="ECO:0007669"/>
    <property type="project" value="TreeGrafter"/>
</dbReference>
<evidence type="ECO:0000256" key="5">
    <source>
        <dbReference type="SAM" id="MobiDB-lite"/>
    </source>
</evidence>
<dbReference type="InterPro" id="IPR034732">
    <property type="entry name" value="EPHD"/>
</dbReference>
<protein>
    <recommendedName>
        <fullName evidence="7">PHD-type domain-containing protein</fullName>
    </recommendedName>
</protein>
<dbReference type="GeneTree" id="ENSGT00940000156922"/>
<feature type="region of interest" description="Disordered" evidence="5">
    <location>
        <begin position="117"/>
        <end position="153"/>
    </location>
</feature>
<evidence type="ECO:0000256" key="1">
    <source>
        <dbReference type="ARBA" id="ARBA00022553"/>
    </source>
</evidence>
<reference evidence="8" key="1">
    <citation type="submission" date="2025-08" db="UniProtKB">
        <authorList>
            <consortium name="Ensembl"/>
        </authorList>
    </citation>
    <scope>IDENTIFICATION</scope>
</reference>
<reference evidence="8" key="2">
    <citation type="submission" date="2025-09" db="UniProtKB">
        <authorList>
            <consortium name="Ensembl"/>
        </authorList>
    </citation>
    <scope>IDENTIFICATION</scope>
</reference>
<feature type="compositionally biased region" description="Basic residues" evidence="5">
    <location>
        <begin position="597"/>
        <end position="610"/>
    </location>
</feature>
<dbReference type="Pfam" id="PF13771">
    <property type="entry name" value="zf-HC5HC2H"/>
    <property type="match status" value="1"/>
</dbReference>
<keyword evidence="9" id="KW-1185">Reference proteome</keyword>
<keyword evidence="6" id="KW-0732">Signal</keyword>
<feature type="compositionally biased region" description="Low complexity" evidence="5">
    <location>
        <begin position="440"/>
        <end position="454"/>
    </location>
</feature>
<keyword evidence="1" id="KW-0597">Phosphoprotein</keyword>